<dbReference type="SUPFAM" id="SSF52540">
    <property type="entry name" value="P-loop containing nucleoside triphosphate hydrolases"/>
    <property type="match status" value="1"/>
</dbReference>
<evidence type="ECO:0000256" key="1">
    <source>
        <dbReference type="SAM" id="Phobius"/>
    </source>
</evidence>
<evidence type="ECO:0000313" key="3">
    <source>
        <dbReference type="EMBL" id="SDM24975.1"/>
    </source>
</evidence>
<organism evidence="3 4">
    <name type="scientific">Nonomuraea maritima</name>
    <dbReference type="NCBI Taxonomy" id="683260"/>
    <lineage>
        <taxon>Bacteria</taxon>
        <taxon>Bacillati</taxon>
        <taxon>Actinomycetota</taxon>
        <taxon>Actinomycetes</taxon>
        <taxon>Streptosporangiales</taxon>
        <taxon>Streptosporangiaceae</taxon>
        <taxon>Nonomuraea</taxon>
    </lineage>
</organism>
<evidence type="ECO:0000259" key="2">
    <source>
        <dbReference type="PROSITE" id="PS50837"/>
    </source>
</evidence>
<sequence length="685" mass="73412">MRPGRWWGFGGFAAATAAVVMAVVALPGSRPGGFDPVSATVALLALAVSVFSVQMAVRASRWQHRDVTAAAAHLLVDVLDEANTAHRHLLGDAGTEITVRFLLRPASAHNAAGAATGSDLSQVVDYYETLSPRRMVIAGAPGAGKTFLALELVRRLLRRRGPGDPVPVRLSAASLDTGQETATAVETWLLHHLQQVYGLPAESARALVAARMVTPVIDGLDELDRAERPGYASRAGQVLRAVNAYQDVSGAGAVVLTCRSTTLQALAGVHLWVRDAATVEIVPVTAAQAGRYLAGRAALPGRWAPVLARLRADPDGPLAEALSTPWQLTLAADVYEWRDPLADGFSRDPAELTGAGLDTPEAIRDHLLGLLVPAAVARLRPPGDVGPERVRRWLSELARHLNANLEAMPSLGGRVLSGTDIVPHELWPLAGRHRVRIAVAAACATLWSGLYALVVAVTLSAGGEVSLSRHPWLLVIPPVMVFLVWDGWRVVWHRPKDVNRRPLMTRAGRRRFAGQVGRTAGAGLVIGVCCGIFLEYAAGRGFAAGLAAGLGAGLPAGLALGFFLEPPVPRVRRPWEVLRTDVVLLLGSAACIGVTLGVALWLADGLALGGVMFVVSWLLVVPATGNLALRYVAFLLCTRRWNRRWLPWRLGRFLRWGYDAGLLRTAGIAYQFRHRELQDHLVRSP</sequence>
<proteinExistence type="predicted"/>
<feature type="transmembrane region" description="Helical" evidence="1">
    <location>
        <begin position="437"/>
        <end position="459"/>
    </location>
</feature>
<dbReference type="AlphaFoldDB" id="A0A1G9RR72"/>
<feature type="transmembrane region" description="Helical" evidence="1">
    <location>
        <begin position="542"/>
        <end position="563"/>
    </location>
</feature>
<dbReference type="Proteomes" id="UP000198683">
    <property type="component" value="Unassembled WGS sequence"/>
</dbReference>
<feature type="transmembrane region" description="Helical" evidence="1">
    <location>
        <begin position="615"/>
        <end position="637"/>
    </location>
</feature>
<dbReference type="Gene3D" id="3.40.50.300">
    <property type="entry name" value="P-loop containing nucleotide triphosphate hydrolases"/>
    <property type="match status" value="1"/>
</dbReference>
<feature type="transmembrane region" description="Helical" evidence="1">
    <location>
        <begin position="38"/>
        <end position="57"/>
    </location>
</feature>
<keyword evidence="4" id="KW-1185">Reference proteome</keyword>
<keyword evidence="1" id="KW-0812">Transmembrane</keyword>
<name>A0A1G9RR72_9ACTN</name>
<dbReference type="EMBL" id="FNFB01000047">
    <property type="protein sequence ID" value="SDM24975.1"/>
    <property type="molecule type" value="Genomic_DNA"/>
</dbReference>
<dbReference type="STRING" id="683260.SAMN05421874_14728"/>
<reference evidence="3 4" key="1">
    <citation type="submission" date="2016-10" db="EMBL/GenBank/DDBJ databases">
        <authorList>
            <person name="de Groot N.N."/>
        </authorList>
    </citation>
    <scope>NUCLEOTIDE SEQUENCE [LARGE SCALE GENOMIC DNA]</scope>
    <source>
        <strain evidence="3 4">CGMCC 4.5681</strain>
    </source>
</reference>
<feature type="transmembrane region" description="Helical" evidence="1">
    <location>
        <begin position="7"/>
        <end position="26"/>
    </location>
</feature>
<dbReference type="RefSeq" id="WP_090773959.1">
    <property type="nucleotide sequence ID" value="NZ_FNFB01000047.1"/>
</dbReference>
<feature type="transmembrane region" description="Helical" evidence="1">
    <location>
        <begin position="583"/>
        <end position="603"/>
    </location>
</feature>
<feature type="domain" description="NACHT" evidence="2">
    <location>
        <begin position="133"/>
        <end position="260"/>
    </location>
</feature>
<dbReference type="Pfam" id="PF05729">
    <property type="entry name" value="NACHT"/>
    <property type="match status" value="1"/>
</dbReference>
<gene>
    <name evidence="3" type="ORF">SAMN05421874_14728</name>
</gene>
<evidence type="ECO:0000313" key="4">
    <source>
        <dbReference type="Proteomes" id="UP000198683"/>
    </source>
</evidence>
<protein>
    <submittedName>
        <fullName evidence="3">NACHT domain-containing protein</fullName>
    </submittedName>
</protein>
<keyword evidence="1" id="KW-0472">Membrane</keyword>
<dbReference type="PROSITE" id="PS50837">
    <property type="entry name" value="NACHT"/>
    <property type="match status" value="1"/>
</dbReference>
<dbReference type="InterPro" id="IPR007111">
    <property type="entry name" value="NACHT_NTPase"/>
</dbReference>
<dbReference type="InterPro" id="IPR027417">
    <property type="entry name" value="P-loop_NTPase"/>
</dbReference>
<feature type="transmembrane region" description="Helical" evidence="1">
    <location>
        <begin position="471"/>
        <end position="491"/>
    </location>
</feature>
<accession>A0A1G9RR72</accession>
<dbReference type="OrthoDB" id="419058at2"/>
<keyword evidence="1" id="KW-1133">Transmembrane helix</keyword>
<feature type="transmembrane region" description="Helical" evidence="1">
    <location>
        <begin position="512"/>
        <end position="536"/>
    </location>
</feature>